<feature type="region of interest" description="Disordered" evidence="1">
    <location>
        <begin position="44"/>
        <end position="84"/>
    </location>
</feature>
<proteinExistence type="predicted"/>
<evidence type="ECO:0000313" key="3">
    <source>
        <dbReference type="Proteomes" id="UP000023152"/>
    </source>
</evidence>
<comment type="caution">
    <text evidence="2">The sequence shown here is derived from an EMBL/GenBank/DDBJ whole genome shotgun (WGS) entry which is preliminary data.</text>
</comment>
<protein>
    <submittedName>
        <fullName evidence="2">Uncharacterized protein</fullName>
    </submittedName>
</protein>
<keyword evidence="3" id="KW-1185">Reference proteome</keyword>
<dbReference type="EMBL" id="ASPP01013661">
    <property type="protein sequence ID" value="ETO19452.1"/>
    <property type="molecule type" value="Genomic_DNA"/>
</dbReference>
<accession>X6N2B9</accession>
<name>X6N2B9_RETFI</name>
<sequence length="105" mass="11579">MGVAVALCVIGLGCVFYTQKKSNGIKMEEVKELSVNEKSGGKEIEVDLELPSNDNHHETSPKSDISQDDKLKHEDKGPSEFIGLVSGSDRRKNVVVENLKKNRLI</sequence>
<evidence type="ECO:0000313" key="2">
    <source>
        <dbReference type="EMBL" id="ETO19452.1"/>
    </source>
</evidence>
<feature type="compositionally biased region" description="Basic and acidic residues" evidence="1">
    <location>
        <begin position="54"/>
        <end position="78"/>
    </location>
</feature>
<gene>
    <name evidence="2" type="ORF">RFI_17778</name>
</gene>
<dbReference type="Proteomes" id="UP000023152">
    <property type="component" value="Unassembled WGS sequence"/>
</dbReference>
<evidence type="ECO:0000256" key="1">
    <source>
        <dbReference type="SAM" id="MobiDB-lite"/>
    </source>
</evidence>
<dbReference type="AlphaFoldDB" id="X6N2B9"/>
<organism evidence="2 3">
    <name type="scientific">Reticulomyxa filosa</name>
    <dbReference type="NCBI Taxonomy" id="46433"/>
    <lineage>
        <taxon>Eukaryota</taxon>
        <taxon>Sar</taxon>
        <taxon>Rhizaria</taxon>
        <taxon>Retaria</taxon>
        <taxon>Foraminifera</taxon>
        <taxon>Monothalamids</taxon>
        <taxon>Reticulomyxidae</taxon>
        <taxon>Reticulomyxa</taxon>
    </lineage>
</organism>
<reference evidence="2 3" key="1">
    <citation type="journal article" date="2013" name="Curr. Biol.">
        <title>The Genome of the Foraminiferan Reticulomyxa filosa.</title>
        <authorList>
            <person name="Glockner G."/>
            <person name="Hulsmann N."/>
            <person name="Schleicher M."/>
            <person name="Noegel A.A."/>
            <person name="Eichinger L."/>
            <person name="Gallinger C."/>
            <person name="Pawlowski J."/>
            <person name="Sierra R."/>
            <person name="Euteneuer U."/>
            <person name="Pillet L."/>
            <person name="Moustafa A."/>
            <person name="Platzer M."/>
            <person name="Groth M."/>
            <person name="Szafranski K."/>
            <person name="Schliwa M."/>
        </authorList>
    </citation>
    <scope>NUCLEOTIDE SEQUENCE [LARGE SCALE GENOMIC DNA]</scope>
</reference>